<evidence type="ECO:0000313" key="9">
    <source>
        <dbReference type="Proteomes" id="UP001589858"/>
    </source>
</evidence>
<feature type="transmembrane region" description="Helical" evidence="7">
    <location>
        <begin position="394"/>
        <end position="411"/>
    </location>
</feature>
<keyword evidence="9" id="KW-1185">Reference proteome</keyword>
<dbReference type="InterPro" id="IPR006726">
    <property type="entry name" value="PHBA_efflux_AaeB/fusaric-R"/>
</dbReference>
<dbReference type="Proteomes" id="UP001589858">
    <property type="component" value="Unassembled WGS sequence"/>
</dbReference>
<evidence type="ECO:0000256" key="7">
    <source>
        <dbReference type="SAM" id="Phobius"/>
    </source>
</evidence>
<evidence type="ECO:0000313" key="8">
    <source>
        <dbReference type="EMBL" id="MFC0683845.1"/>
    </source>
</evidence>
<feature type="transmembrane region" description="Helical" evidence="7">
    <location>
        <begin position="469"/>
        <end position="487"/>
    </location>
</feature>
<dbReference type="PANTHER" id="PTHR30509:SF9">
    <property type="entry name" value="MULTIDRUG RESISTANCE PROTEIN MDTO"/>
    <property type="match status" value="1"/>
</dbReference>
<dbReference type="PANTHER" id="PTHR30509">
    <property type="entry name" value="P-HYDROXYBENZOIC ACID EFFLUX PUMP SUBUNIT-RELATED"/>
    <property type="match status" value="1"/>
</dbReference>
<keyword evidence="2" id="KW-0813">Transport</keyword>
<keyword evidence="5 7" id="KW-1133">Transmembrane helix</keyword>
<evidence type="ECO:0000256" key="6">
    <source>
        <dbReference type="ARBA" id="ARBA00023136"/>
    </source>
</evidence>
<feature type="transmembrane region" description="Helical" evidence="7">
    <location>
        <begin position="367"/>
        <end position="388"/>
    </location>
</feature>
<accession>A0ABV6S3P5</accession>
<comment type="caution">
    <text evidence="8">The sequence shown here is derived from an EMBL/GenBank/DDBJ whole genome shotgun (WGS) entry which is preliminary data.</text>
</comment>
<keyword evidence="6 7" id="KW-0472">Membrane</keyword>
<feature type="transmembrane region" description="Helical" evidence="7">
    <location>
        <begin position="446"/>
        <end position="464"/>
    </location>
</feature>
<dbReference type="EMBL" id="JBHLTM010000016">
    <property type="protein sequence ID" value="MFC0683845.1"/>
    <property type="molecule type" value="Genomic_DNA"/>
</dbReference>
<organism evidence="8 9">
    <name type="scientific">Novosphingobium clariflavum</name>
    <dbReference type="NCBI Taxonomy" id="2029884"/>
    <lineage>
        <taxon>Bacteria</taxon>
        <taxon>Pseudomonadati</taxon>
        <taxon>Pseudomonadota</taxon>
        <taxon>Alphaproteobacteria</taxon>
        <taxon>Sphingomonadales</taxon>
        <taxon>Sphingomonadaceae</taxon>
        <taxon>Novosphingobium</taxon>
    </lineage>
</organism>
<dbReference type="RefSeq" id="WP_267220200.1">
    <property type="nucleotide sequence ID" value="NZ_JAPCWC010000006.1"/>
</dbReference>
<evidence type="ECO:0000256" key="5">
    <source>
        <dbReference type="ARBA" id="ARBA00022989"/>
    </source>
</evidence>
<proteinExistence type="predicted"/>
<feature type="transmembrane region" description="Helical" evidence="7">
    <location>
        <begin position="138"/>
        <end position="159"/>
    </location>
</feature>
<name>A0ABV6S3P5_9SPHN</name>
<feature type="transmembrane region" description="Helical" evidence="7">
    <location>
        <begin position="493"/>
        <end position="518"/>
    </location>
</feature>
<dbReference type="Pfam" id="PF04632">
    <property type="entry name" value="FUSC"/>
    <property type="match status" value="1"/>
</dbReference>
<evidence type="ECO:0000256" key="1">
    <source>
        <dbReference type="ARBA" id="ARBA00004651"/>
    </source>
</evidence>
<feature type="transmembrane region" description="Helical" evidence="7">
    <location>
        <begin position="418"/>
        <end position="440"/>
    </location>
</feature>
<feature type="transmembrane region" description="Helical" evidence="7">
    <location>
        <begin position="84"/>
        <end position="102"/>
    </location>
</feature>
<keyword evidence="4 7" id="KW-0812">Transmembrane</keyword>
<protein>
    <submittedName>
        <fullName evidence="8">FUSC family protein</fullName>
    </submittedName>
</protein>
<gene>
    <name evidence="8" type="ORF">ACFFF8_04495</name>
</gene>
<evidence type="ECO:0000256" key="2">
    <source>
        <dbReference type="ARBA" id="ARBA00022448"/>
    </source>
</evidence>
<sequence length="685" mass="74083">MTKRFGFDAALFSVKAYLAAILAVYIALSIGLDRPYWAFLTSYIVAQPLAGAVVSKAMFRVVGTFIGAAAAVFMVPPLAHSPELLTLAIGGWLAICVFVSLLDRTPRSYASVLAGYTAVLIVLPSVDTPQLIFTTASLRVQEITIGILCGSFVHALVFPQSVSAFMLQRVTAILTDAERWSRDSLAVDADPAIDGERRRLAMDVTELQQLSIHLPYESTRIAPRIRTVRALQDQLSLIMPLGAAVADRIAQLHEAGIPHPDIARLLDDTRDWFARLGQMDIAARTTEADALRARCAALEPPVRAATPWHDIILLSLLSRLSTLIAAHRDCRDLAEQLESPSTRPVSARAAELLEGRRGREVHRDYGGAVRGALGAFATIVFGCYLWIMSGWHDGSTAIMLAGVFTALFASAPDPLAPLRTFFVGTFVAVLLGMVYGFVLMPRLDGYLQFAATMAPMLLMLGMLMQSPRYAGVAMPMLLGLGSPVLVANEYVGGFASCINGGIAQLVGIIYAIIMIRLLNSTGAQAAIRRTIRAGWGDIAERSNLMGPPDVRAWINRMLDRIAHLAPRLAMAGRSPGKPLYDALRDLRTGIAIGELRELRLGMSPERSAPLTAVLASVGDYYRGLEPDRPAPADPRLLHEIDVALGAVQHDEDPAVGRSGVLSLYSLRRNIFPEAPPMADPERVAA</sequence>
<keyword evidence="3" id="KW-1003">Cell membrane</keyword>
<reference evidence="8 9" key="1">
    <citation type="submission" date="2024-09" db="EMBL/GenBank/DDBJ databases">
        <authorList>
            <person name="Sun Q."/>
            <person name="Mori K."/>
        </authorList>
    </citation>
    <scope>NUCLEOTIDE SEQUENCE [LARGE SCALE GENOMIC DNA]</scope>
    <source>
        <strain evidence="8 9">CICC 11035S</strain>
    </source>
</reference>
<feature type="transmembrane region" description="Helical" evidence="7">
    <location>
        <begin position="12"/>
        <end position="30"/>
    </location>
</feature>
<comment type="subcellular location">
    <subcellularLocation>
        <location evidence="1">Cell membrane</location>
        <topology evidence="1">Multi-pass membrane protein</topology>
    </subcellularLocation>
</comment>
<feature type="transmembrane region" description="Helical" evidence="7">
    <location>
        <begin position="61"/>
        <end position="78"/>
    </location>
</feature>
<evidence type="ECO:0000256" key="4">
    <source>
        <dbReference type="ARBA" id="ARBA00022692"/>
    </source>
</evidence>
<evidence type="ECO:0000256" key="3">
    <source>
        <dbReference type="ARBA" id="ARBA00022475"/>
    </source>
</evidence>
<feature type="transmembrane region" description="Helical" evidence="7">
    <location>
        <begin position="109"/>
        <end position="126"/>
    </location>
</feature>